<feature type="compositionally biased region" description="Polar residues" evidence="5">
    <location>
        <begin position="96"/>
        <end position="107"/>
    </location>
</feature>
<protein>
    <recommendedName>
        <fullName evidence="6">MYND-type domain-containing protein</fullName>
    </recommendedName>
</protein>
<keyword evidence="2 4" id="KW-0863">Zinc-finger</keyword>
<dbReference type="EMBL" id="GEFM01005098">
    <property type="protein sequence ID" value="JAP70698.1"/>
    <property type="molecule type" value="mRNA"/>
</dbReference>
<evidence type="ECO:0000256" key="1">
    <source>
        <dbReference type="ARBA" id="ARBA00022723"/>
    </source>
</evidence>
<accession>A0A131XWS9</accession>
<dbReference type="PROSITE" id="PS01360">
    <property type="entry name" value="ZF_MYND_1"/>
    <property type="match status" value="1"/>
</dbReference>
<evidence type="ECO:0000256" key="3">
    <source>
        <dbReference type="ARBA" id="ARBA00022833"/>
    </source>
</evidence>
<feature type="domain" description="MYND-type" evidence="6">
    <location>
        <begin position="461"/>
        <end position="497"/>
    </location>
</feature>
<feature type="region of interest" description="Disordered" evidence="5">
    <location>
        <begin position="405"/>
        <end position="451"/>
    </location>
</feature>
<dbReference type="Pfam" id="PF01753">
    <property type="entry name" value="zf-MYND"/>
    <property type="match status" value="1"/>
</dbReference>
<dbReference type="Gene3D" id="6.10.140.2220">
    <property type="match status" value="1"/>
</dbReference>
<feature type="region of interest" description="Disordered" evidence="5">
    <location>
        <begin position="1"/>
        <end position="20"/>
    </location>
</feature>
<dbReference type="PROSITE" id="PS50865">
    <property type="entry name" value="ZF_MYND_2"/>
    <property type="match status" value="1"/>
</dbReference>
<feature type="compositionally biased region" description="Basic and acidic residues" evidence="5">
    <location>
        <begin position="81"/>
        <end position="94"/>
    </location>
</feature>
<feature type="compositionally biased region" description="Polar residues" evidence="5">
    <location>
        <begin position="152"/>
        <end position="161"/>
    </location>
</feature>
<feature type="region of interest" description="Disordered" evidence="5">
    <location>
        <begin position="212"/>
        <end position="314"/>
    </location>
</feature>
<dbReference type="GO" id="GO:0008270">
    <property type="term" value="F:zinc ion binding"/>
    <property type="evidence" value="ECO:0007669"/>
    <property type="project" value="UniProtKB-KW"/>
</dbReference>
<proteinExistence type="evidence at transcript level"/>
<evidence type="ECO:0000256" key="2">
    <source>
        <dbReference type="ARBA" id="ARBA00022771"/>
    </source>
</evidence>
<feature type="compositionally biased region" description="Polar residues" evidence="5">
    <location>
        <begin position="131"/>
        <end position="142"/>
    </location>
</feature>
<dbReference type="SUPFAM" id="SSF144232">
    <property type="entry name" value="HIT/MYND zinc finger-like"/>
    <property type="match status" value="1"/>
</dbReference>
<dbReference type="InterPro" id="IPR002893">
    <property type="entry name" value="Znf_MYND"/>
</dbReference>
<sequence>MQKQHLRDVSPYSALAPCGENASMADYSGNLKAEMELRKEELNYLDVLASQKEAEYEKVVHMRTEKLRILTQLENRYRKSTEQAHHFTEEELKLHQSYSTETRPPSNENEKGVSKMREETKTQVDDARHMTASSVGSGSQKPSPDGGPPLVSRSSPAQQGTPGLVPYPVQIPPARPAHSLAPHASIPMSVPLIGTGLFNVRSLDVPRDLSPASLQAQNASPASEHNRQPYCGNRGKIAPAPQTDPQKNPVKRKQSQPEMERRPQDLPNGAAMGGAQHPAYPKQPPGEFSKAPILHPQHPQWQQSKGQGRDLPGVSPNFQHVSGSAFQSYHAFPNSRFPLEGYPLPPNLPNVAWNSYAEALQERYALQLAKQGLYRVGRATEMPERQRVEDVQTVLAASRERQKRLEKEDYAHHQVQQESQPPPRLNAAPTAQPGIPRQEPQPHPQQRAQVAPATANKLNSCGFCGQYAMYMCSGCQNIWYCGPQCQKNNWVNHSHMCQGSKR</sequence>
<feature type="region of interest" description="Disordered" evidence="5">
    <location>
        <begin position="81"/>
        <end position="170"/>
    </location>
</feature>
<keyword evidence="1" id="KW-0479">Metal-binding</keyword>
<feature type="compositionally biased region" description="Basic and acidic residues" evidence="5">
    <location>
        <begin position="108"/>
        <end position="129"/>
    </location>
</feature>
<keyword evidence="3" id="KW-0862">Zinc</keyword>
<feature type="compositionally biased region" description="Polar residues" evidence="5">
    <location>
        <begin position="212"/>
        <end position="223"/>
    </location>
</feature>
<dbReference type="AlphaFoldDB" id="A0A131XWS9"/>
<evidence type="ECO:0000313" key="7">
    <source>
        <dbReference type="EMBL" id="JAP70698.1"/>
    </source>
</evidence>
<evidence type="ECO:0000256" key="5">
    <source>
        <dbReference type="SAM" id="MobiDB-lite"/>
    </source>
</evidence>
<name>A0A131XWS9_IXORI</name>
<reference evidence="7" key="1">
    <citation type="submission" date="2016-02" db="EMBL/GenBank/DDBJ databases">
        <title>RNAseq analyses of the midgut from blood- or serum-fed Ixodes ricinus ticks.</title>
        <authorList>
            <person name="Perner J."/>
            <person name="Provaznik J."/>
            <person name="Schrenkova J."/>
            <person name="Urbanova V."/>
            <person name="Ribeiro J.M."/>
            <person name="Kopacek P."/>
        </authorList>
    </citation>
    <scope>NUCLEOTIDE SEQUENCE</scope>
    <source>
        <tissue evidence="7">Gut</tissue>
    </source>
</reference>
<evidence type="ECO:0000256" key="4">
    <source>
        <dbReference type="PROSITE-ProRule" id="PRU00134"/>
    </source>
</evidence>
<evidence type="ECO:0000259" key="6">
    <source>
        <dbReference type="PROSITE" id="PS50865"/>
    </source>
</evidence>
<organism evidence="7">
    <name type="scientific">Ixodes ricinus</name>
    <name type="common">Common tick</name>
    <name type="synonym">Acarus ricinus</name>
    <dbReference type="NCBI Taxonomy" id="34613"/>
    <lineage>
        <taxon>Eukaryota</taxon>
        <taxon>Metazoa</taxon>
        <taxon>Ecdysozoa</taxon>
        <taxon>Arthropoda</taxon>
        <taxon>Chelicerata</taxon>
        <taxon>Arachnida</taxon>
        <taxon>Acari</taxon>
        <taxon>Parasitiformes</taxon>
        <taxon>Ixodida</taxon>
        <taxon>Ixodoidea</taxon>
        <taxon>Ixodidae</taxon>
        <taxon>Ixodinae</taxon>
        <taxon>Ixodes</taxon>
    </lineage>
</organism>